<feature type="signal peptide" evidence="1">
    <location>
        <begin position="1"/>
        <end position="22"/>
    </location>
</feature>
<dbReference type="AlphaFoldDB" id="A0A1M2W6F9"/>
<proteinExistence type="predicted"/>
<organism evidence="2 3">
    <name type="scientific">Trametes pubescens</name>
    <name type="common">White-rot fungus</name>
    <dbReference type="NCBI Taxonomy" id="154538"/>
    <lineage>
        <taxon>Eukaryota</taxon>
        <taxon>Fungi</taxon>
        <taxon>Dikarya</taxon>
        <taxon>Basidiomycota</taxon>
        <taxon>Agaricomycotina</taxon>
        <taxon>Agaricomycetes</taxon>
        <taxon>Polyporales</taxon>
        <taxon>Polyporaceae</taxon>
        <taxon>Trametes</taxon>
    </lineage>
</organism>
<keyword evidence="1" id="KW-0732">Signal</keyword>
<evidence type="ECO:0000256" key="1">
    <source>
        <dbReference type="SAM" id="SignalP"/>
    </source>
</evidence>
<evidence type="ECO:0000313" key="3">
    <source>
        <dbReference type="Proteomes" id="UP000184267"/>
    </source>
</evidence>
<comment type="caution">
    <text evidence="2">The sequence shown here is derived from an EMBL/GenBank/DDBJ whole genome shotgun (WGS) entry which is preliminary data.</text>
</comment>
<dbReference type="Proteomes" id="UP000184267">
    <property type="component" value="Unassembled WGS sequence"/>
</dbReference>
<evidence type="ECO:0000313" key="2">
    <source>
        <dbReference type="EMBL" id="OJT15403.1"/>
    </source>
</evidence>
<name>A0A1M2W6F9_TRAPU</name>
<dbReference type="EMBL" id="MNAD01000165">
    <property type="protein sequence ID" value="OJT15403.1"/>
    <property type="molecule type" value="Genomic_DNA"/>
</dbReference>
<keyword evidence="3" id="KW-1185">Reference proteome</keyword>
<gene>
    <name evidence="2" type="ORF">TRAPUB_8032</name>
</gene>
<dbReference type="OMA" id="GPCANTP"/>
<feature type="chain" id="PRO_5013222568" description="Hydrophobin" evidence="1">
    <location>
        <begin position="23"/>
        <end position="87"/>
    </location>
</feature>
<sequence length="87" mass="8093">MLSTTTHLPALAALSLAILAVATPTPAPAVGNGSAGPCANTPQCCSALMPANSTAGAALLGALGAAVGDATSLVGIACTDADSSASW</sequence>
<reference evidence="2 3" key="1">
    <citation type="submission" date="2016-10" db="EMBL/GenBank/DDBJ databases">
        <title>Genome sequence of the basidiomycete white-rot fungus Trametes pubescens.</title>
        <authorList>
            <person name="Makela M.R."/>
            <person name="Granchi Z."/>
            <person name="Peng M."/>
            <person name="De Vries R.P."/>
            <person name="Grigoriev I."/>
            <person name="Riley R."/>
            <person name="Hilden K."/>
        </authorList>
    </citation>
    <scope>NUCLEOTIDE SEQUENCE [LARGE SCALE GENOMIC DNA]</scope>
    <source>
        <strain evidence="2 3">FBCC735</strain>
    </source>
</reference>
<protein>
    <recommendedName>
        <fullName evidence="4">Hydrophobin</fullName>
    </recommendedName>
</protein>
<evidence type="ECO:0008006" key="4">
    <source>
        <dbReference type="Google" id="ProtNLM"/>
    </source>
</evidence>
<accession>A0A1M2W6F9</accession>